<dbReference type="InterPro" id="IPR046164">
    <property type="entry name" value="DUF6166"/>
</dbReference>
<evidence type="ECO:0000313" key="1">
    <source>
        <dbReference type="EMBL" id="SFU39474.1"/>
    </source>
</evidence>
<dbReference type="Pfam" id="PF19474">
    <property type="entry name" value="DUF6011"/>
    <property type="match status" value="1"/>
</dbReference>
<sequence>MDIVNTTCGRCHRPLRNPRWREIGYGKVCYSKVQAESARGNEDSNQTIGAVLTGLVNGYVGMRTKQGLIINEVIGGRQVPLKHQVLHSPTGMEWGYGGSGPADLAYSILCTVTDPETAERYHKEFKWDFVAGFDRDRWELDRHQVESWLAERLAERLE</sequence>
<dbReference type="STRING" id="392015.SAMN05421543_101446"/>
<dbReference type="InterPro" id="IPR046053">
    <property type="entry name" value="DUF6011"/>
</dbReference>
<dbReference type="Proteomes" id="UP000183508">
    <property type="component" value="Unassembled WGS sequence"/>
</dbReference>
<accession>A0A1I7FTB2</accession>
<organism evidence="1 2">
    <name type="scientific">Alicyclobacillus macrosporangiidus</name>
    <dbReference type="NCBI Taxonomy" id="392015"/>
    <lineage>
        <taxon>Bacteria</taxon>
        <taxon>Bacillati</taxon>
        <taxon>Bacillota</taxon>
        <taxon>Bacilli</taxon>
        <taxon>Bacillales</taxon>
        <taxon>Alicyclobacillaceae</taxon>
        <taxon>Alicyclobacillus</taxon>
    </lineage>
</organism>
<gene>
    <name evidence="1" type="ORF">SAMN05421543_101446</name>
</gene>
<name>A0A1I7FTB2_9BACL</name>
<keyword evidence="2" id="KW-1185">Reference proteome</keyword>
<proteinExistence type="predicted"/>
<reference evidence="2" key="1">
    <citation type="submission" date="2016-10" db="EMBL/GenBank/DDBJ databases">
        <authorList>
            <person name="Varghese N."/>
        </authorList>
    </citation>
    <scope>NUCLEOTIDE SEQUENCE [LARGE SCALE GENOMIC DNA]</scope>
    <source>
        <strain evidence="2">DSM 17980</strain>
    </source>
</reference>
<dbReference type="EMBL" id="FPBV01000001">
    <property type="protein sequence ID" value="SFU39474.1"/>
    <property type="molecule type" value="Genomic_DNA"/>
</dbReference>
<dbReference type="AlphaFoldDB" id="A0A1I7FTB2"/>
<protein>
    <submittedName>
        <fullName evidence="1">Uncharacterized protein</fullName>
    </submittedName>
</protein>
<dbReference type="Pfam" id="PF19663">
    <property type="entry name" value="DUF6166"/>
    <property type="match status" value="1"/>
</dbReference>
<evidence type="ECO:0000313" key="2">
    <source>
        <dbReference type="Proteomes" id="UP000183508"/>
    </source>
</evidence>